<dbReference type="Proteomes" id="UP000076154">
    <property type="component" value="Unassembled WGS sequence"/>
</dbReference>
<dbReference type="EMBL" id="LUEZ02000046">
    <property type="protein sequence ID" value="RDB23752.1"/>
    <property type="molecule type" value="Genomic_DNA"/>
</dbReference>
<reference evidence="1" key="1">
    <citation type="submission" date="2018-04" db="EMBL/GenBank/DDBJ databases">
        <title>Whole genome sequencing of Hypsizygus marmoreus.</title>
        <authorList>
            <person name="Choi I.-G."/>
            <person name="Min B."/>
            <person name="Kim J.-G."/>
            <person name="Kim S."/>
            <person name="Oh Y.-L."/>
            <person name="Kong W.-S."/>
            <person name="Park H."/>
            <person name="Jeong J."/>
            <person name="Song E.-S."/>
        </authorList>
    </citation>
    <scope>NUCLEOTIDE SEQUENCE [LARGE SCALE GENOMIC DNA]</scope>
    <source>
        <strain evidence="1">51987-8</strain>
    </source>
</reference>
<evidence type="ECO:0000313" key="1">
    <source>
        <dbReference type="EMBL" id="RDB23752.1"/>
    </source>
</evidence>
<name>A0A369JQZ4_HYPMA</name>
<sequence>MHMQLSFAPARNAVIDVLLLVNVRMWNTKPPIPRPMSPAIDTTCSLPTLFSCGRQSSVSSIDSSIRDVLGSIRTDASHGNVIKTEKYYFAYRGYESRFL</sequence>
<evidence type="ECO:0000313" key="2">
    <source>
        <dbReference type="Proteomes" id="UP000076154"/>
    </source>
</evidence>
<organism evidence="1 2">
    <name type="scientific">Hypsizygus marmoreus</name>
    <name type="common">White beech mushroom</name>
    <name type="synonym">Agaricus marmoreus</name>
    <dbReference type="NCBI Taxonomy" id="39966"/>
    <lineage>
        <taxon>Eukaryota</taxon>
        <taxon>Fungi</taxon>
        <taxon>Dikarya</taxon>
        <taxon>Basidiomycota</taxon>
        <taxon>Agaricomycotina</taxon>
        <taxon>Agaricomycetes</taxon>
        <taxon>Agaricomycetidae</taxon>
        <taxon>Agaricales</taxon>
        <taxon>Tricholomatineae</taxon>
        <taxon>Lyophyllaceae</taxon>
        <taxon>Hypsizygus</taxon>
    </lineage>
</organism>
<protein>
    <submittedName>
        <fullName evidence="1">Uncharacterized protein</fullName>
    </submittedName>
</protein>
<keyword evidence="2" id="KW-1185">Reference proteome</keyword>
<accession>A0A369JQZ4</accession>
<gene>
    <name evidence="1" type="ORF">Hypma_009320</name>
</gene>
<dbReference type="InParanoid" id="A0A369JQZ4"/>
<dbReference type="AlphaFoldDB" id="A0A369JQZ4"/>
<comment type="caution">
    <text evidence="1">The sequence shown here is derived from an EMBL/GenBank/DDBJ whole genome shotgun (WGS) entry which is preliminary data.</text>
</comment>
<proteinExistence type="predicted"/>